<dbReference type="GO" id="GO:0005975">
    <property type="term" value="P:carbohydrate metabolic process"/>
    <property type="evidence" value="ECO:0007669"/>
    <property type="project" value="InterPro"/>
</dbReference>
<organism evidence="12 13">
    <name type="scientific">Candidatus Mediterraneibacter faecavium</name>
    <dbReference type="NCBI Taxonomy" id="2838668"/>
    <lineage>
        <taxon>Bacteria</taxon>
        <taxon>Bacillati</taxon>
        <taxon>Bacillota</taxon>
        <taxon>Clostridia</taxon>
        <taxon>Lachnospirales</taxon>
        <taxon>Lachnospiraceae</taxon>
        <taxon>Mediterraneibacter</taxon>
    </lineage>
</organism>
<dbReference type="PIRSF" id="PIRSF001084">
    <property type="entry name" value="B-galactosidase"/>
    <property type="match status" value="1"/>
</dbReference>
<evidence type="ECO:0000256" key="7">
    <source>
        <dbReference type="PIRSR" id="PIRSR001084-1"/>
    </source>
</evidence>
<evidence type="ECO:0000256" key="5">
    <source>
        <dbReference type="ARBA" id="ARBA00023295"/>
    </source>
</evidence>
<sequence>MLGGHLLHGGDYNPEQWLDCPEILEEDIRLMKEAGVNCVTLGVFSWAVLEPEEGVYDFDWLEEIIDNLGKAGIQVILATPSGAMPHWLTQKYPEVMQVRADGQRNLPGKRHNFCYTSPVMRAKITALDEALSERFGKKENVILWHLSNELAGNFGDGACHCDLCQSAFREWLKEKYGTLDALNHAWWGRFWSHVYTDWEQIHSPAPHGETTVTGLELDWRRFVTDQISGFCGMERRAVAKYSDLPATTNFMDTFKNIDYNKLQKELDIISWDSYPFWHERKDEVPTAVRAAFNHSMMRTMKKKPFLLMESVPSAVNWRNNNPLKRPGMHMLSSMQAVAHGSDSVQYFQWRKGRGSFEKFHGAVLDHKNGSNTRTFRDVAEVGKRLPGLDQILDGTVNRPKAAVLFDWANWWAVEDITGPRLDFDYPACVIAHYRAFWEKGIEADIIDMDADISGYQLVSAPLNYMYKSGWAEKVKVFVENGGTFVTTYFSGMADETDLCFTGHHPLEDVLGVMQEEVDAPSEEFENQFAYNGTEYPARRMCEINHAKEGAEVISSYERDFYEGCPAVTCNAFGKGEAYYLAAESDLAFLRAFYGDVFQSIGLKNALDTELPYGVTVTERTGTYPALADGDAETEKHKGVVFVMNFRNEPVCVDGIGRWTDAESGAVYEGKLELGAFQCAVLERQAD</sequence>
<dbReference type="CDD" id="cd03143">
    <property type="entry name" value="A4_beta-galactosidase_middle_domain"/>
    <property type="match status" value="1"/>
</dbReference>
<evidence type="ECO:0000256" key="9">
    <source>
        <dbReference type="PIRSR" id="PIRSR001084-3"/>
    </source>
</evidence>
<feature type="domain" description="Glycoside hydrolase family 42 N-terminal" evidence="10">
    <location>
        <begin position="11"/>
        <end position="385"/>
    </location>
</feature>
<dbReference type="SUPFAM" id="SSF52317">
    <property type="entry name" value="Class I glutamine amidotransferase-like"/>
    <property type="match status" value="1"/>
</dbReference>
<evidence type="ECO:0000259" key="10">
    <source>
        <dbReference type="Pfam" id="PF02449"/>
    </source>
</evidence>
<dbReference type="InterPro" id="IPR013738">
    <property type="entry name" value="Beta_galactosidase_Trimer"/>
</dbReference>
<feature type="active site" description="Nucleophile" evidence="7">
    <location>
        <position position="309"/>
    </location>
</feature>
<evidence type="ECO:0000313" key="13">
    <source>
        <dbReference type="Proteomes" id="UP000823902"/>
    </source>
</evidence>
<keyword evidence="9" id="KW-0479">Metal-binding</keyword>
<dbReference type="SUPFAM" id="SSF51445">
    <property type="entry name" value="(Trans)glycosidases"/>
    <property type="match status" value="1"/>
</dbReference>
<protein>
    <recommendedName>
        <fullName evidence="3 6">Beta-galactosidase</fullName>
        <shortName evidence="6">Beta-gal</shortName>
        <ecNumber evidence="3 6">3.2.1.23</ecNumber>
    </recommendedName>
</protein>
<evidence type="ECO:0000256" key="8">
    <source>
        <dbReference type="PIRSR" id="PIRSR001084-2"/>
    </source>
</evidence>
<feature type="binding site" evidence="9">
    <location>
        <position position="161"/>
    </location>
    <ligand>
        <name>Zn(2+)</name>
        <dbReference type="ChEBI" id="CHEBI:29105"/>
    </ligand>
</feature>
<feature type="binding site" evidence="9">
    <location>
        <position position="164"/>
    </location>
    <ligand>
        <name>Zn(2+)</name>
        <dbReference type="ChEBI" id="CHEBI:29105"/>
    </ligand>
</feature>
<proteinExistence type="inferred from homology"/>
<dbReference type="InterPro" id="IPR003476">
    <property type="entry name" value="Glyco_hydro_42"/>
</dbReference>
<gene>
    <name evidence="12" type="ORF">H9697_12880</name>
</gene>
<dbReference type="InterPro" id="IPR013529">
    <property type="entry name" value="Glyco_hydro_42_N"/>
</dbReference>
<feature type="active site" description="Proton donor" evidence="7">
    <location>
        <position position="149"/>
    </location>
</feature>
<reference evidence="12" key="1">
    <citation type="journal article" date="2021" name="PeerJ">
        <title>Extensive microbial diversity within the chicken gut microbiome revealed by metagenomics and culture.</title>
        <authorList>
            <person name="Gilroy R."/>
            <person name="Ravi A."/>
            <person name="Getino M."/>
            <person name="Pursley I."/>
            <person name="Horton D.L."/>
            <person name="Alikhan N.F."/>
            <person name="Baker D."/>
            <person name="Gharbi K."/>
            <person name="Hall N."/>
            <person name="Watson M."/>
            <person name="Adriaenssens E.M."/>
            <person name="Foster-Nyarko E."/>
            <person name="Jarju S."/>
            <person name="Secka A."/>
            <person name="Antonio M."/>
            <person name="Oren A."/>
            <person name="Chaudhuri R.R."/>
            <person name="La Ragione R."/>
            <person name="Hildebrand F."/>
            <person name="Pallen M.J."/>
        </authorList>
    </citation>
    <scope>NUCLEOTIDE SEQUENCE</scope>
    <source>
        <strain evidence="12">CHK196-7946</strain>
    </source>
</reference>
<keyword evidence="5 6" id="KW-0326">Glycosidase</keyword>
<feature type="binding site" evidence="9">
    <location>
        <position position="159"/>
    </location>
    <ligand>
        <name>Zn(2+)</name>
        <dbReference type="ChEBI" id="CHEBI:29105"/>
    </ligand>
</feature>
<dbReference type="EC" id="3.2.1.23" evidence="3 6"/>
<keyword evidence="4 6" id="KW-0378">Hydrolase</keyword>
<comment type="caution">
    <text evidence="12">The sequence shown here is derived from an EMBL/GenBank/DDBJ whole genome shotgun (WGS) entry which is preliminary data.</text>
</comment>
<dbReference type="Gene3D" id="3.20.20.80">
    <property type="entry name" value="Glycosidases"/>
    <property type="match status" value="1"/>
</dbReference>
<dbReference type="InterPro" id="IPR029062">
    <property type="entry name" value="Class_I_gatase-like"/>
</dbReference>
<dbReference type="InterPro" id="IPR013780">
    <property type="entry name" value="Glyco_hydro_b"/>
</dbReference>
<dbReference type="GO" id="GO:0046872">
    <property type="term" value="F:metal ion binding"/>
    <property type="evidence" value="ECO:0007669"/>
    <property type="project" value="UniProtKB-KW"/>
</dbReference>
<evidence type="ECO:0000256" key="4">
    <source>
        <dbReference type="ARBA" id="ARBA00022801"/>
    </source>
</evidence>
<evidence type="ECO:0000256" key="1">
    <source>
        <dbReference type="ARBA" id="ARBA00001412"/>
    </source>
</evidence>
<evidence type="ECO:0000313" key="12">
    <source>
        <dbReference type="EMBL" id="HJC75815.1"/>
    </source>
</evidence>
<dbReference type="Proteomes" id="UP000823902">
    <property type="component" value="Unassembled WGS sequence"/>
</dbReference>
<comment type="similarity">
    <text evidence="2 6">Belongs to the glycosyl hydrolase 42 family.</text>
</comment>
<dbReference type="EMBL" id="DWVY01000065">
    <property type="protein sequence ID" value="HJC75815.1"/>
    <property type="molecule type" value="Genomic_DNA"/>
</dbReference>
<dbReference type="GO" id="GO:0004565">
    <property type="term" value="F:beta-galactosidase activity"/>
    <property type="evidence" value="ECO:0007669"/>
    <property type="project" value="UniProtKB-EC"/>
</dbReference>
<dbReference type="PANTHER" id="PTHR36447">
    <property type="entry name" value="BETA-GALACTOSIDASE GANA"/>
    <property type="match status" value="1"/>
</dbReference>
<dbReference type="Gene3D" id="3.40.50.880">
    <property type="match status" value="1"/>
</dbReference>
<evidence type="ECO:0000256" key="6">
    <source>
        <dbReference type="PIRNR" id="PIRNR001084"/>
    </source>
</evidence>
<reference evidence="12" key="2">
    <citation type="submission" date="2021-04" db="EMBL/GenBank/DDBJ databases">
        <authorList>
            <person name="Gilroy R."/>
        </authorList>
    </citation>
    <scope>NUCLEOTIDE SEQUENCE</scope>
    <source>
        <strain evidence="12">CHK196-7946</strain>
    </source>
</reference>
<comment type="catalytic activity">
    <reaction evidence="1 6">
        <text>Hydrolysis of terminal non-reducing beta-D-galactose residues in beta-D-galactosides.</text>
        <dbReference type="EC" id="3.2.1.23"/>
    </reaction>
</comment>
<evidence type="ECO:0000256" key="3">
    <source>
        <dbReference type="ARBA" id="ARBA00012756"/>
    </source>
</evidence>
<name>A0A9D2QD73_9FIRM</name>
<evidence type="ECO:0000259" key="11">
    <source>
        <dbReference type="Pfam" id="PF08532"/>
    </source>
</evidence>
<dbReference type="PANTHER" id="PTHR36447:SF1">
    <property type="entry name" value="BETA-GALACTOSIDASE GANA"/>
    <property type="match status" value="1"/>
</dbReference>
<dbReference type="AlphaFoldDB" id="A0A9D2QD73"/>
<feature type="binding site" evidence="8">
    <location>
        <position position="317"/>
    </location>
    <ligand>
        <name>substrate</name>
    </ligand>
</feature>
<dbReference type="Gene3D" id="2.60.40.1180">
    <property type="entry name" value="Golgi alpha-mannosidase II"/>
    <property type="match status" value="1"/>
</dbReference>
<feature type="binding site" evidence="8">
    <location>
        <position position="110"/>
    </location>
    <ligand>
        <name>substrate</name>
    </ligand>
</feature>
<dbReference type="Pfam" id="PF08532">
    <property type="entry name" value="Glyco_hydro_42M"/>
    <property type="match status" value="1"/>
</dbReference>
<feature type="binding site" evidence="8">
    <location>
        <position position="148"/>
    </location>
    <ligand>
        <name>substrate</name>
    </ligand>
</feature>
<feature type="domain" description="Beta-galactosidase trimerisation" evidence="11">
    <location>
        <begin position="400"/>
        <end position="601"/>
    </location>
</feature>
<dbReference type="Pfam" id="PF02449">
    <property type="entry name" value="Glyco_hydro_42"/>
    <property type="match status" value="1"/>
</dbReference>
<feature type="binding site" evidence="9">
    <location>
        <position position="114"/>
    </location>
    <ligand>
        <name>Zn(2+)</name>
        <dbReference type="ChEBI" id="CHEBI:29105"/>
    </ligand>
</feature>
<dbReference type="GO" id="GO:0009341">
    <property type="term" value="C:beta-galactosidase complex"/>
    <property type="evidence" value="ECO:0007669"/>
    <property type="project" value="InterPro"/>
</dbReference>
<evidence type="ECO:0000256" key="2">
    <source>
        <dbReference type="ARBA" id="ARBA00005940"/>
    </source>
</evidence>
<dbReference type="InterPro" id="IPR017853">
    <property type="entry name" value="GH"/>
</dbReference>
<keyword evidence="9" id="KW-0862">Zinc</keyword>
<accession>A0A9D2QD73</accession>